<dbReference type="EMBL" id="FNDU01000005">
    <property type="protein sequence ID" value="SDI15881.1"/>
    <property type="molecule type" value="Genomic_DNA"/>
</dbReference>
<evidence type="ECO:0000256" key="5">
    <source>
        <dbReference type="ARBA" id="ARBA00022982"/>
    </source>
</evidence>
<evidence type="ECO:0000256" key="2">
    <source>
        <dbReference type="ARBA" id="ARBA00022448"/>
    </source>
</evidence>
<dbReference type="InterPro" id="IPR001080">
    <property type="entry name" value="3Fe4S_ferredoxin"/>
</dbReference>
<dbReference type="SUPFAM" id="SSF54862">
    <property type="entry name" value="4Fe-4S ferredoxins"/>
    <property type="match status" value="1"/>
</dbReference>
<evidence type="ECO:0000256" key="8">
    <source>
        <dbReference type="RuleBase" id="RU368020"/>
    </source>
</evidence>
<comment type="function">
    <text evidence="8">Ferredoxins are iron-sulfur proteins that transfer electrons in a wide variety of metabolic reactions.</text>
</comment>
<dbReference type="Pfam" id="PF13370">
    <property type="entry name" value="Fer4_13"/>
    <property type="match status" value="1"/>
</dbReference>
<dbReference type="PROSITE" id="PS51379">
    <property type="entry name" value="4FE4S_FER_2"/>
    <property type="match status" value="1"/>
</dbReference>
<dbReference type="Gene3D" id="3.30.70.20">
    <property type="match status" value="1"/>
</dbReference>
<evidence type="ECO:0000313" key="10">
    <source>
        <dbReference type="EMBL" id="SDI15881.1"/>
    </source>
</evidence>
<comment type="cofactor">
    <cofactor evidence="1">
        <name>[4Fe-4S] cluster</name>
        <dbReference type="ChEBI" id="CHEBI:49883"/>
    </cofactor>
</comment>
<dbReference type="Proteomes" id="UP000199017">
    <property type="component" value="Unassembled WGS sequence"/>
</dbReference>
<dbReference type="RefSeq" id="WP_091584373.1">
    <property type="nucleotide sequence ID" value="NZ_FNDU01000005.1"/>
</dbReference>
<name>A0A1G8IAV3_9BACI</name>
<keyword evidence="7 8" id="KW-0411">Iron-sulfur</keyword>
<evidence type="ECO:0000256" key="1">
    <source>
        <dbReference type="ARBA" id="ARBA00001966"/>
    </source>
</evidence>
<sequence>MAVYTIVDQDTCIACGACGAAAPEVFDYDDEGLSFYIGDDNQGNKPVDEELLDDLEDAMEGCPTDSIKQANEAFDGDPLKFD</sequence>
<dbReference type="GO" id="GO:0009055">
    <property type="term" value="F:electron transfer activity"/>
    <property type="evidence" value="ECO:0007669"/>
    <property type="project" value="UniProtKB-UniRule"/>
</dbReference>
<keyword evidence="2 8" id="KW-0813">Transport</keyword>
<organism evidence="10 11">
    <name type="scientific">Alteribacillus bidgolensis</name>
    <dbReference type="NCBI Taxonomy" id="930129"/>
    <lineage>
        <taxon>Bacteria</taxon>
        <taxon>Bacillati</taxon>
        <taxon>Bacillota</taxon>
        <taxon>Bacilli</taxon>
        <taxon>Bacillales</taxon>
        <taxon>Bacillaceae</taxon>
        <taxon>Alteribacillus</taxon>
    </lineage>
</organism>
<gene>
    <name evidence="10" type="ORF">SAMN05216352_105109</name>
</gene>
<dbReference type="GO" id="GO:0005506">
    <property type="term" value="F:iron ion binding"/>
    <property type="evidence" value="ECO:0007669"/>
    <property type="project" value="UniProtKB-UniRule"/>
</dbReference>
<evidence type="ECO:0000313" key="11">
    <source>
        <dbReference type="Proteomes" id="UP000199017"/>
    </source>
</evidence>
<dbReference type="PANTHER" id="PTHR39163">
    <property type="entry name" value="FERREDOXIN"/>
    <property type="match status" value="1"/>
</dbReference>
<proteinExistence type="predicted"/>
<keyword evidence="11" id="KW-1185">Reference proteome</keyword>
<evidence type="ECO:0000256" key="7">
    <source>
        <dbReference type="ARBA" id="ARBA00023014"/>
    </source>
</evidence>
<reference evidence="10 11" key="1">
    <citation type="submission" date="2016-10" db="EMBL/GenBank/DDBJ databases">
        <authorList>
            <person name="de Groot N.N."/>
        </authorList>
    </citation>
    <scope>NUCLEOTIDE SEQUENCE [LARGE SCALE GENOMIC DNA]</scope>
    <source>
        <strain evidence="11">P4B,CCM 7963,CECT 7998,DSM 25260,IBRC-M 10614,KCTC 13821</strain>
    </source>
</reference>
<dbReference type="GO" id="GO:0051539">
    <property type="term" value="F:4 iron, 4 sulfur cluster binding"/>
    <property type="evidence" value="ECO:0007669"/>
    <property type="project" value="UniProtKB-KW"/>
</dbReference>
<keyword evidence="4 8" id="KW-0479">Metal-binding</keyword>
<accession>A0A1G8IAV3</accession>
<dbReference type="STRING" id="930129.SAMN05216352_105109"/>
<evidence type="ECO:0000256" key="6">
    <source>
        <dbReference type="ARBA" id="ARBA00023004"/>
    </source>
</evidence>
<protein>
    <recommendedName>
        <fullName evidence="8">Ferredoxin</fullName>
    </recommendedName>
</protein>
<feature type="domain" description="4Fe-4S ferredoxin-type" evidence="9">
    <location>
        <begin position="3"/>
        <end position="31"/>
    </location>
</feature>
<dbReference type="InterPro" id="IPR017896">
    <property type="entry name" value="4Fe4S_Fe-S-bd"/>
</dbReference>
<dbReference type="PRINTS" id="PR00352">
    <property type="entry name" value="3FE4SFRDOXIN"/>
</dbReference>
<evidence type="ECO:0000256" key="3">
    <source>
        <dbReference type="ARBA" id="ARBA00022485"/>
    </source>
</evidence>
<keyword evidence="5 8" id="KW-0249">Electron transport</keyword>
<keyword evidence="6 8" id="KW-0408">Iron</keyword>
<evidence type="ECO:0000256" key="4">
    <source>
        <dbReference type="ARBA" id="ARBA00022723"/>
    </source>
</evidence>
<dbReference type="PANTHER" id="PTHR39163:SF1">
    <property type="entry name" value="FERREDOXIN"/>
    <property type="match status" value="1"/>
</dbReference>
<dbReference type="InterPro" id="IPR052395">
    <property type="entry name" value="ET_Ferredoxin"/>
</dbReference>
<evidence type="ECO:0000259" key="9">
    <source>
        <dbReference type="PROSITE" id="PS51379"/>
    </source>
</evidence>
<dbReference type="AlphaFoldDB" id="A0A1G8IAV3"/>
<keyword evidence="3" id="KW-0004">4Fe-4S</keyword>